<dbReference type="HOGENOM" id="CLU_1517825_0_0_1"/>
<evidence type="ECO:0000313" key="2">
    <source>
        <dbReference type="Proteomes" id="UP000016933"/>
    </source>
</evidence>
<evidence type="ECO:0000313" key="1">
    <source>
        <dbReference type="EMBL" id="EME45828.1"/>
    </source>
</evidence>
<organism evidence="1 2">
    <name type="scientific">Dothistroma septosporum (strain NZE10 / CBS 128990)</name>
    <name type="common">Red band needle blight fungus</name>
    <name type="synonym">Mycosphaerella pini</name>
    <dbReference type="NCBI Taxonomy" id="675120"/>
    <lineage>
        <taxon>Eukaryota</taxon>
        <taxon>Fungi</taxon>
        <taxon>Dikarya</taxon>
        <taxon>Ascomycota</taxon>
        <taxon>Pezizomycotina</taxon>
        <taxon>Dothideomycetes</taxon>
        <taxon>Dothideomycetidae</taxon>
        <taxon>Mycosphaerellales</taxon>
        <taxon>Mycosphaerellaceae</taxon>
        <taxon>Dothistroma</taxon>
    </lineage>
</organism>
<sequence>MSQGSPVDSVISNTSAGSKLPANAGNTEKLLEYYSVDILDSFNKRDLDYPTIRYGSDDYQFECIQNDGSLLELDAPGMKKLREWFFVEHCPQAYGEVLDVMVHLDELNGNADVWVTYTMHNDKLSLSREKVTIFFWKRRRVHGTGEYPGEQRWEWVKEYTSAGTASVAGDANLGWSD</sequence>
<dbReference type="AlphaFoldDB" id="N1PSB7"/>
<reference evidence="1 2" key="2">
    <citation type="journal article" date="2012" name="PLoS Pathog.">
        <title>Diverse lifestyles and strategies of plant pathogenesis encoded in the genomes of eighteen Dothideomycetes fungi.</title>
        <authorList>
            <person name="Ohm R.A."/>
            <person name="Feau N."/>
            <person name="Henrissat B."/>
            <person name="Schoch C.L."/>
            <person name="Horwitz B.A."/>
            <person name="Barry K.W."/>
            <person name="Condon B.J."/>
            <person name="Copeland A.C."/>
            <person name="Dhillon B."/>
            <person name="Glaser F."/>
            <person name="Hesse C.N."/>
            <person name="Kosti I."/>
            <person name="LaButti K."/>
            <person name="Lindquist E.A."/>
            <person name="Lucas S."/>
            <person name="Salamov A.A."/>
            <person name="Bradshaw R.E."/>
            <person name="Ciuffetti L."/>
            <person name="Hamelin R.C."/>
            <person name="Kema G.H.J."/>
            <person name="Lawrence C."/>
            <person name="Scott J.A."/>
            <person name="Spatafora J.W."/>
            <person name="Turgeon B.G."/>
            <person name="de Wit P.J.G.M."/>
            <person name="Zhong S."/>
            <person name="Goodwin S.B."/>
            <person name="Grigoriev I.V."/>
        </authorList>
    </citation>
    <scope>NUCLEOTIDE SEQUENCE [LARGE SCALE GENOMIC DNA]</scope>
    <source>
        <strain evidence="2">NZE10 / CBS 128990</strain>
    </source>
</reference>
<protein>
    <recommendedName>
        <fullName evidence="3">SnoaL-like domain-containing protein</fullName>
    </recommendedName>
</protein>
<dbReference type="OrthoDB" id="10337917at2759"/>
<proteinExistence type="predicted"/>
<reference evidence="2" key="1">
    <citation type="journal article" date="2012" name="PLoS Genet.">
        <title>The genomes of the fungal plant pathogens Cladosporium fulvum and Dothistroma septosporum reveal adaptation to different hosts and lifestyles but also signatures of common ancestry.</title>
        <authorList>
            <person name="de Wit P.J.G.M."/>
            <person name="van der Burgt A."/>
            <person name="Oekmen B."/>
            <person name="Stergiopoulos I."/>
            <person name="Abd-Elsalam K.A."/>
            <person name="Aerts A.L."/>
            <person name="Bahkali A.H."/>
            <person name="Beenen H.G."/>
            <person name="Chettri P."/>
            <person name="Cox M.P."/>
            <person name="Datema E."/>
            <person name="de Vries R.P."/>
            <person name="Dhillon B."/>
            <person name="Ganley A.R."/>
            <person name="Griffiths S.A."/>
            <person name="Guo Y."/>
            <person name="Hamelin R.C."/>
            <person name="Henrissat B."/>
            <person name="Kabir M.S."/>
            <person name="Jashni M.K."/>
            <person name="Kema G."/>
            <person name="Klaubauf S."/>
            <person name="Lapidus A."/>
            <person name="Levasseur A."/>
            <person name="Lindquist E."/>
            <person name="Mehrabi R."/>
            <person name="Ohm R.A."/>
            <person name="Owen T.J."/>
            <person name="Salamov A."/>
            <person name="Schwelm A."/>
            <person name="Schijlen E."/>
            <person name="Sun H."/>
            <person name="van den Burg H.A."/>
            <person name="van Ham R.C.H.J."/>
            <person name="Zhang S."/>
            <person name="Goodwin S.B."/>
            <person name="Grigoriev I.V."/>
            <person name="Collemare J."/>
            <person name="Bradshaw R.E."/>
        </authorList>
    </citation>
    <scope>NUCLEOTIDE SEQUENCE [LARGE SCALE GENOMIC DNA]</scope>
    <source>
        <strain evidence="2">NZE10 / CBS 128990</strain>
    </source>
</reference>
<keyword evidence="2" id="KW-1185">Reference proteome</keyword>
<dbReference type="OMA" id="CPQAYGE"/>
<evidence type="ECO:0008006" key="3">
    <source>
        <dbReference type="Google" id="ProtNLM"/>
    </source>
</evidence>
<accession>N1PSB7</accession>
<gene>
    <name evidence="1" type="ORF">DOTSEDRAFT_23802</name>
</gene>
<dbReference type="EMBL" id="KB446538">
    <property type="protein sequence ID" value="EME45828.1"/>
    <property type="molecule type" value="Genomic_DNA"/>
</dbReference>
<name>N1PSB7_DOTSN</name>
<dbReference type="Proteomes" id="UP000016933">
    <property type="component" value="Unassembled WGS sequence"/>
</dbReference>